<evidence type="ECO:0000256" key="4">
    <source>
        <dbReference type="ARBA" id="ARBA00022695"/>
    </source>
</evidence>
<evidence type="ECO:0000256" key="1">
    <source>
        <dbReference type="ARBA" id="ARBA00001946"/>
    </source>
</evidence>
<dbReference type="Pfam" id="PF12627">
    <property type="entry name" value="PolyA_pol_RNAbd"/>
    <property type="match status" value="1"/>
</dbReference>
<dbReference type="InterPro" id="IPR050124">
    <property type="entry name" value="tRNA_CCA-adding_enzyme"/>
</dbReference>
<dbReference type="GO" id="GO:0046872">
    <property type="term" value="F:metal ion binding"/>
    <property type="evidence" value="ECO:0007669"/>
    <property type="project" value="UniProtKB-KW"/>
</dbReference>
<dbReference type="Pfam" id="PF01743">
    <property type="entry name" value="PolyA_pol"/>
    <property type="match status" value="1"/>
</dbReference>
<dbReference type="InterPro" id="IPR043519">
    <property type="entry name" value="NT_sf"/>
</dbReference>
<dbReference type="CDD" id="cd05398">
    <property type="entry name" value="NT_ClassII-CCAase"/>
    <property type="match status" value="1"/>
</dbReference>
<dbReference type="AlphaFoldDB" id="A0A842HEB3"/>
<feature type="domain" description="tRNA nucleotidyltransferase/poly(A) polymerase RNA and SrmB- binding" evidence="13">
    <location>
        <begin position="184"/>
        <end position="241"/>
    </location>
</feature>
<dbReference type="RefSeq" id="WP_185674905.1">
    <property type="nucleotide sequence ID" value="NZ_JACHVB010000020.1"/>
</dbReference>
<evidence type="ECO:0000256" key="11">
    <source>
        <dbReference type="RuleBase" id="RU003953"/>
    </source>
</evidence>
<evidence type="ECO:0000256" key="6">
    <source>
        <dbReference type="ARBA" id="ARBA00022741"/>
    </source>
</evidence>
<keyword evidence="3" id="KW-0819">tRNA processing</keyword>
<comment type="cofactor">
    <cofactor evidence="1">
        <name>Mg(2+)</name>
        <dbReference type="ChEBI" id="CHEBI:18420"/>
    </cofactor>
</comment>
<evidence type="ECO:0000313" key="14">
    <source>
        <dbReference type="EMBL" id="MBC2593917.1"/>
    </source>
</evidence>
<evidence type="ECO:0000259" key="13">
    <source>
        <dbReference type="Pfam" id="PF12627"/>
    </source>
</evidence>
<keyword evidence="8" id="KW-0067">ATP-binding</keyword>
<dbReference type="GO" id="GO:0003723">
    <property type="term" value="F:RNA binding"/>
    <property type="evidence" value="ECO:0007669"/>
    <property type="project" value="UniProtKB-KW"/>
</dbReference>
<evidence type="ECO:0000256" key="7">
    <source>
        <dbReference type="ARBA" id="ARBA00022800"/>
    </source>
</evidence>
<dbReference type="GO" id="GO:0008033">
    <property type="term" value="P:tRNA processing"/>
    <property type="evidence" value="ECO:0007669"/>
    <property type="project" value="UniProtKB-KW"/>
</dbReference>
<accession>A0A842HEB3</accession>
<evidence type="ECO:0000256" key="3">
    <source>
        <dbReference type="ARBA" id="ARBA00022694"/>
    </source>
</evidence>
<sequence>MSSRLISIQSSLRPTEFDAGVRIAEAVRQTGGRAFFVGGCVRDALLGRASKDADMEVFGLEEKLLLRLLRRDFEVNAVGRAFGVFKLRGLELDVSLPRRESKQGTGHRGFAVTGDPHMSQVEAASRRDFTLNALSWDPLSGELVDPFNGRADLENRILRHTSDKFSEDPLRVLRAMQFLARFELTIAPETLELCRQITPENLPRERIFSEWEKLVLKGVRPSLGLTFLKDCGWIRYTPELAALVGCEQDPQWHPEGDVWTHTLHCMDAFARQRIGNDWEDLVVGLAVLCHDMGKPQTTYTDEDGRIRSPRHDTEGVIPAELFLRHLTAHQQLIEDVLILVETHMRPALLHAAQAGDNAVRRLARKVGRIDRLIRVAEADMGGRPPLSADFPAGQWLLERAEALSIKDAAPEPLIQGRHLIAFGLKPGPRFRPLIDACYEAQLDGEFNDLNGGLAHLKALLPREPDSPATSG</sequence>
<evidence type="ECO:0000256" key="2">
    <source>
        <dbReference type="ARBA" id="ARBA00022679"/>
    </source>
</evidence>
<dbReference type="GO" id="GO:0016779">
    <property type="term" value="F:nucleotidyltransferase activity"/>
    <property type="evidence" value="ECO:0007669"/>
    <property type="project" value="UniProtKB-KW"/>
</dbReference>
<keyword evidence="7" id="KW-0692">RNA repair</keyword>
<dbReference type="InterPro" id="IPR032828">
    <property type="entry name" value="PolyA_RNA-bd"/>
</dbReference>
<comment type="caution">
    <text evidence="14">The sequence shown here is derived from an EMBL/GenBank/DDBJ whole genome shotgun (WGS) entry which is preliminary data.</text>
</comment>
<dbReference type="CDD" id="cd00077">
    <property type="entry name" value="HDc"/>
    <property type="match status" value="1"/>
</dbReference>
<dbReference type="Gene3D" id="3.30.460.10">
    <property type="entry name" value="Beta Polymerase, domain 2"/>
    <property type="match status" value="1"/>
</dbReference>
<dbReference type="SUPFAM" id="SSF81891">
    <property type="entry name" value="Poly A polymerase C-terminal region-like"/>
    <property type="match status" value="1"/>
</dbReference>
<dbReference type="EMBL" id="JACHVB010000020">
    <property type="protein sequence ID" value="MBC2593917.1"/>
    <property type="molecule type" value="Genomic_DNA"/>
</dbReference>
<evidence type="ECO:0000256" key="5">
    <source>
        <dbReference type="ARBA" id="ARBA00022723"/>
    </source>
</evidence>
<proteinExistence type="inferred from homology"/>
<keyword evidence="6" id="KW-0547">Nucleotide-binding</keyword>
<name>A0A842HEB3_9BACT</name>
<dbReference type="SUPFAM" id="SSF81301">
    <property type="entry name" value="Nucleotidyltransferase"/>
    <property type="match status" value="1"/>
</dbReference>
<keyword evidence="5" id="KW-0479">Metal-binding</keyword>
<dbReference type="InterPro" id="IPR003607">
    <property type="entry name" value="HD/PDEase_dom"/>
</dbReference>
<feature type="domain" description="Poly A polymerase head" evidence="12">
    <location>
        <begin position="34"/>
        <end position="159"/>
    </location>
</feature>
<keyword evidence="2 11" id="KW-0808">Transferase</keyword>
<dbReference type="InterPro" id="IPR002646">
    <property type="entry name" value="PolA_pol_head_dom"/>
</dbReference>
<dbReference type="GO" id="GO:0005524">
    <property type="term" value="F:ATP binding"/>
    <property type="evidence" value="ECO:0007669"/>
    <property type="project" value="UniProtKB-KW"/>
</dbReference>
<keyword evidence="9" id="KW-0460">Magnesium</keyword>
<dbReference type="Gene3D" id="1.10.3090.10">
    <property type="entry name" value="cca-adding enzyme, domain 2"/>
    <property type="match status" value="1"/>
</dbReference>
<evidence type="ECO:0000313" key="15">
    <source>
        <dbReference type="Proteomes" id="UP000546464"/>
    </source>
</evidence>
<keyword evidence="4 14" id="KW-0548">Nucleotidyltransferase</keyword>
<evidence type="ECO:0000256" key="9">
    <source>
        <dbReference type="ARBA" id="ARBA00022842"/>
    </source>
</evidence>
<evidence type="ECO:0000259" key="12">
    <source>
        <dbReference type="Pfam" id="PF01743"/>
    </source>
</evidence>
<keyword evidence="15" id="KW-1185">Reference proteome</keyword>
<keyword evidence="10 11" id="KW-0694">RNA-binding</keyword>
<protein>
    <submittedName>
        <fullName evidence="14">Polynucleotide adenylyltransferase</fullName>
    </submittedName>
</protein>
<dbReference type="Proteomes" id="UP000546464">
    <property type="component" value="Unassembled WGS sequence"/>
</dbReference>
<comment type="similarity">
    <text evidence="11">Belongs to the tRNA nucleotidyltransferase/poly(A) polymerase family.</text>
</comment>
<dbReference type="PANTHER" id="PTHR47545">
    <property type="entry name" value="MULTIFUNCTIONAL CCA PROTEIN"/>
    <property type="match status" value="1"/>
</dbReference>
<gene>
    <name evidence="14" type="ORF">H5P28_06545</name>
</gene>
<evidence type="ECO:0000256" key="8">
    <source>
        <dbReference type="ARBA" id="ARBA00022840"/>
    </source>
</evidence>
<dbReference type="GO" id="GO:0042245">
    <property type="term" value="P:RNA repair"/>
    <property type="evidence" value="ECO:0007669"/>
    <property type="project" value="UniProtKB-KW"/>
</dbReference>
<dbReference type="PANTHER" id="PTHR47545:SF1">
    <property type="entry name" value="MULTIFUNCTIONAL CCA PROTEIN"/>
    <property type="match status" value="1"/>
</dbReference>
<reference evidence="14 15" key="1">
    <citation type="submission" date="2020-07" db="EMBL/GenBank/DDBJ databases">
        <authorList>
            <person name="Feng X."/>
        </authorList>
    </citation>
    <scope>NUCLEOTIDE SEQUENCE [LARGE SCALE GENOMIC DNA]</scope>
    <source>
        <strain evidence="14 15">JCM31066</strain>
    </source>
</reference>
<organism evidence="14 15">
    <name type="scientific">Ruficoccus amylovorans</name>
    <dbReference type="NCBI Taxonomy" id="1804625"/>
    <lineage>
        <taxon>Bacteria</taxon>
        <taxon>Pseudomonadati</taxon>
        <taxon>Verrucomicrobiota</taxon>
        <taxon>Opitutia</taxon>
        <taxon>Puniceicoccales</taxon>
        <taxon>Cerasicoccaceae</taxon>
        <taxon>Ruficoccus</taxon>
    </lineage>
</organism>
<evidence type="ECO:0000256" key="10">
    <source>
        <dbReference type="ARBA" id="ARBA00022884"/>
    </source>
</evidence>